<dbReference type="RefSeq" id="WP_073429684.1">
    <property type="nucleotide sequence ID" value="NZ_CADFGY010000013.1"/>
</dbReference>
<dbReference type="PRINTS" id="PR00081">
    <property type="entry name" value="GDHRDH"/>
</dbReference>
<evidence type="ECO:0000313" key="4">
    <source>
        <dbReference type="Proteomes" id="UP000184395"/>
    </source>
</evidence>
<dbReference type="STRING" id="169427.SAMN05192548_1016102"/>
<organism evidence="3 4">
    <name type="scientific">Paraburkholderia terricola</name>
    <dbReference type="NCBI Taxonomy" id="169427"/>
    <lineage>
        <taxon>Bacteria</taxon>
        <taxon>Pseudomonadati</taxon>
        <taxon>Pseudomonadota</taxon>
        <taxon>Betaproteobacteria</taxon>
        <taxon>Burkholderiales</taxon>
        <taxon>Burkholderiaceae</taxon>
        <taxon>Paraburkholderia</taxon>
    </lineage>
</organism>
<dbReference type="PANTHER" id="PTHR42879:SF6">
    <property type="entry name" value="NADPH-DEPENDENT REDUCTASE BACG"/>
    <property type="match status" value="1"/>
</dbReference>
<dbReference type="Gene3D" id="3.40.50.720">
    <property type="entry name" value="NAD(P)-binding Rossmann-like Domain"/>
    <property type="match status" value="1"/>
</dbReference>
<evidence type="ECO:0000259" key="2">
    <source>
        <dbReference type="SMART" id="SM00822"/>
    </source>
</evidence>
<dbReference type="InterPro" id="IPR036291">
    <property type="entry name" value="NAD(P)-bd_dom_sf"/>
</dbReference>
<protein>
    <submittedName>
        <fullName evidence="3">NAD(P)-dependent dehydrogenase, short-chain alcohol dehydrogenase family</fullName>
    </submittedName>
</protein>
<dbReference type="Pfam" id="PF13561">
    <property type="entry name" value="adh_short_C2"/>
    <property type="match status" value="1"/>
</dbReference>
<dbReference type="Proteomes" id="UP000184395">
    <property type="component" value="Unassembled WGS sequence"/>
</dbReference>
<proteinExistence type="inferred from homology"/>
<reference evidence="3 4" key="1">
    <citation type="submission" date="2016-11" db="EMBL/GenBank/DDBJ databases">
        <authorList>
            <person name="Jaros S."/>
            <person name="Januszkiewicz K."/>
            <person name="Wedrychowicz H."/>
        </authorList>
    </citation>
    <scope>NUCLEOTIDE SEQUENCE [LARGE SCALE GENOMIC DNA]</scope>
    <source>
        <strain evidence="3 4">LMG 20594</strain>
    </source>
</reference>
<dbReference type="AlphaFoldDB" id="A0A1M6QR48"/>
<gene>
    <name evidence="3" type="ORF">SAMN05192548_1016102</name>
</gene>
<dbReference type="SMART" id="SM00822">
    <property type="entry name" value="PKS_KR"/>
    <property type="match status" value="1"/>
</dbReference>
<dbReference type="CDD" id="cd05344">
    <property type="entry name" value="BKR_like_SDR_like"/>
    <property type="match status" value="1"/>
</dbReference>
<evidence type="ECO:0000313" key="3">
    <source>
        <dbReference type="EMBL" id="SHK22704.1"/>
    </source>
</evidence>
<dbReference type="InterPro" id="IPR002347">
    <property type="entry name" value="SDR_fam"/>
</dbReference>
<dbReference type="OrthoDB" id="9804774at2"/>
<dbReference type="InterPro" id="IPR050259">
    <property type="entry name" value="SDR"/>
</dbReference>
<dbReference type="InterPro" id="IPR057326">
    <property type="entry name" value="KR_dom"/>
</dbReference>
<dbReference type="EMBL" id="FRAB01000016">
    <property type="protein sequence ID" value="SHK22704.1"/>
    <property type="molecule type" value="Genomic_DNA"/>
</dbReference>
<dbReference type="SUPFAM" id="SSF51735">
    <property type="entry name" value="NAD(P)-binding Rossmann-fold domains"/>
    <property type="match status" value="1"/>
</dbReference>
<sequence>MIEIDLTGQVAVVTGGSSGIGLATAELFLRAGASVAICGRDSERLAQAEAALNTRFPQAQLLAQACNVLNAADVNAFAQAVQARFGRTDMLVNNAGQGRVSTFADTTDEAWREELDLKYFSVIRPTRAFLPMLRDAANPSVVCVNSLLALQPEPHMVATSSARAGVLSLIKSLAAELAPQRIRVNSILIGIVESGQWRRRYAKEAQPGQSWDDWTAELARKKNIPLGRFGKPEEAAQALFYLATTLSSYTTGSHIDVSGGVARHV</sequence>
<dbReference type="NCBIfam" id="NF005468">
    <property type="entry name" value="PRK07062.1"/>
    <property type="match status" value="1"/>
</dbReference>
<comment type="similarity">
    <text evidence="1">Belongs to the short-chain dehydrogenases/reductases (SDR) family.</text>
</comment>
<dbReference type="FunFam" id="3.40.50.720:FF:000084">
    <property type="entry name" value="Short-chain dehydrogenase reductase"/>
    <property type="match status" value="1"/>
</dbReference>
<dbReference type="PANTHER" id="PTHR42879">
    <property type="entry name" value="3-OXOACYL-(ACYL-CARRIER-PROTEIN) REDUCTASE"/>
    <property type="match status" value="1"/>
</dbReference>
<accession>A0A1M6QR48</accession>
<evidence type="ECO:0000256" key="1">
    <source>
        <dbReference type="ARBA" id="ARBA00006484"/>
    </source>
</evidence>
<name>A0A1M6QR48_9BURK</name>
<feature type="domain" description="Ketoreductase" evidence="2">
    <location>
        <begin position="9"/>
        <end position="195"/>
    </location>
</feature>